<evidence type="ECO:0000256" key="1">
    <source>
        <dbReference type="SAM" id="MobiDB-lite"/>
    </source>
</evidence>
<feature type="chain" id="PRO_5042225814" evidence="2">
    <location>
        <begin position="17"/>
        <end position="158"/>
    </location>
</feature>
<evidence type="ECO:0000313" key="3">
    <source>
        <dbReference type="EMBL" id="KAK2169089.1"/>
    </source>
</evidence>
<feature type="compositionally biased region" description="Low complexity" evidence="1">
    <location>
        <begin position="120"/>
        <end position="129"/>
    </location>
</feature>
<dbReference type="EMBL" id="JAODUP010000012">
    <property type="protein sequence ID" value="KAK2169089.1"/>
    <property type="molecule type" value="Genomic_DNA"/>
</dbReference>
<comment type="caution">
    <text evidence="3">The sequence shown here is derived from an EMBL/GenBank/DDBJ whole genome shotgun (WGS) entry which is preliminary data.</text>
</comment>
<organism evidence="3 4">
    <name type="scientific">Paralvinella palmiformis</name>
    <dbReference type="NCBI Taxonomy" id="53620"/>
    <lineage>
        <taxon>Eukaryota</taxon>
        <taxon>Metazoa</taxon>
        <taxon>Spiralia</taxon>
        <taxon>Lophotrochozoa</taxon>
        <taxon>Annelida</taxon>
        <taxon>Polychaeta</taxon>
        <taxon>Sedentaria</taxon>
        <taxon>Canalipalpata</taxon>
        <taxon>Terebellida</taxon>
        <taxon>Terebelliformia</taxon>
        <taxon>Alvinellidae</taxon>
        <taxon>Paralvinella</taxon>
    </lineage>
</organism>
<dbReference type="Proteomes" id="UP001208570">
    <property type="component" value="Unassembled WGS sequence"/>
</dbReference>
<feature type="signal peptide" evidence="2">
    <location>
        <begin position="1"/>
        <end position="16"/>
    </location>
</feature>
<keyword evidence="4" id="KW-1185">Reference proteome</keyword>
<gene>
    <name evidence="3" type="ORF">LSH36_12g10010</name>
</gene>
<dbReference type="AlphaFoldDB" id="A0AAD9NJ55"/>
<accession>A0AAD9NJ55</accession>
<evidence type="ECO:0000256" key="2">
    <source>
        <dbReference type="SAM" id="SignalP"/>
    </source>
</evidence>
<sequence>MVFSCFLLPLSCQILSDQHQEIADTAIPGQGHLIQDHTIQGPHDIIIVQGCLLQGHHLHVDITGHVTETDMVGIEIHYATLRDHFFFKRPFPCSNVESRYINARKRPVPYYRPSPPTPSSPSSWSSQSRSRSRSHCRRHKRRKHRHARSLSSSDSYHR</sequence>
<feature type="compositionally biased region" description="Pro residues" evidence="1">
    <location>
        <begin position="110"/>
        <end position="119"/>
    </location>
</feature>
<protein>
    <submittedName>
        <fullName evidence="3">Uncharacterized protein</fullName>
    </submittedName>
</protein>
<keyword evidence="2" id="KW-0732">Signal</keyword>
<evidence type="ECO:0000313" key="4">
    <source>
        <dbReference type="Proteomes" id="UP001208570"/>
    </source>
</evidence>
<feature type="compositionally biased region" description="Basic residues" evidence="1">
    <location>
        <begin position="130"/>
        <end position="148"/>
    </location>
</feature>
<feature type="region of interest" description="Disordered" evidence="1">
    <location>
        <begin position="106"/>
        <end position="158"/>
    </location>
</feature>
<feature type="compositionally biased region" description="Low complexity" evidence="1">
    <location>
        <begin position="149"/>
        <end position="158"/>
    </location>
</feature>
<reference evidence="3" key="1">
    <citation type="journal article" date="2023" name="Mol. Biol. Evol.">
        <title>Third-Generation Sequencing Reveals the Adaptive Role of the Epigenome in Three Deep-Sea Polychaetes.</title>
        <authorList>
            <person name="Perez M."/>
            <person name="Aroh O."/>
            <person name="Sun Y."/>
            <person name="Lan Y."/>
            <person name="Juniper S.K."/>
            <person name="Young C.R."/>
            <person name="Angers B."/>
            <person name="Qian P.Y."/>
        </authorList>
    </citation>
    <scope>NUCLEOTIDE SEQUENCE</scope>
    <source>
        <strain evidence="3">P08H-3</strain>
    </source>
</reference>
<name>A0AAD9NJ55_9ANNE</name>
<proteinExistence type="predicted"/>